<dbReference type="EMBL" id="JBJUIK010000014">
    <property type="protein sequence ID" value="KAL3504068.1"/>
    <property type="molecule type" value="Genomic_DNA"/>
</dbReference>
<comment type="caution">
    <text evidence="1">The sequence shown here is derived from an EMBL/GenBank/DDBJ whole genome shotgun (WGS) entry which is preliminary data.</text>
</comment>
<dbReference type="AlphaFoldDB" id="A0ABD2YAP4"/>
<gene>
    <name evidence="1" type="ORF">ACH5RR_033909</name>
</gene>
<organism evidence="1 2">
    <name type="scientific">Cinchona calisaya</name>
    <dbReference type="NCBI Taxonomy" id="153742"/>
    <lineage>
        <taxon>Eukaryota</taxon>
        <taxon>Viridiplantae</taxon>
        <taxon>Streptophyta</taxon>
        <taxon>Embryophyta</taxon>
        <taxon>Tracheophyta</taxon>
        <taxon>Spermatophyta</taxon>
        <taxon>Magnoliopsida</taxon>
        <taxon>eudicotyledons</taxon>
        <taxon>Gunneridae</taxon>
        <taxon>Pentapetalae</taxon>
        <taxon>asterids</taxon>
        <taxon>lamiids</taxon>
        <taxon>Gentianales</taxon>
        <taxon>Rubiaceae</taxon>
        <taxon>Cinchonoideae</taxon>
        <taxon>Cinchoneae</taxon>
        <taxon>Cinchona</taxon>
    </lineage>
</organism>
<keyword evidence="2" id="KW-1185">Reference proteome</keyword>
<sequence>MVMELRSGGKWGELGNMWEEGERGWLGKIVVLEGGEVKHEELLEIKTDVFRLIHISQEEGVNMTVNSVHPGLIMTNLMRHSMLVMMITPFSQRLPSTNFPWRSCNFVSEFSDIFDLEHVKKVSENDVQIVSSLPSTRVMTRPLEEKRTPLHATP</sequence>
<name>A0ABD2YAP4_9GENT</name>
<protein>
    <submittedName>
        <fullName evidence="1">Uncharacterized protein</fullName>
    </submittedName>
</protein>
<evidence type="ECO:0000313" key="2">
    <source>
        <dbReference type="Proteomes" id="UP001630127"/>
    </source>
</evidence>
<dbReference type="Proteomes" id="UP001630127">
    <property type="component" value="Unassembled WGS sequence"/>
</dbReference>
<evidence type="ECO:0000313" key="1">
    <source>
        <dbReference type="EMBL" id="KAL3504068.1"/>
    </source>
</evidence>
<reference evidence="1 2" key="1">
    <citation type="submission" date="2024-11" db="EMBL/GenBank/DDBJ databases">
        <title>A near-complete genome assembly of Cinchona calisaya.</title>
        <authorList>
            <person name="Lian D.C."/>
            <person name="Zhao X.W."/>
            <person name="Wei L."/>
        </authorList>
    </citation>
    <scope>NUCLEOTIDE SEQUENCE [LARGE SCALE GENOMIC DNA]</scope>
    <source>
        <tissue evidence="1">Nenye</tissue>
    </source>
</reference>
<proteinExistence type="predicted"/>
<accession>A0ABD2YAP4</accession>